<feature type="compositionally biased region" description="Gly residues" evidence="2">
    <location>
        <begin position="241"/>
        <end position="255"/>
    </location>
</feature>
<feature type="region of interest" description="Disordered" evidence="2">
    <location>
        <begin position="232"/>
        <end position="271"/>
    </location>
</feature>
<feature type="compositionally biased region" description="Basic and acidic residues" evidence="2">
    <location>
        <begin position="50"/>
        <end position="65"/>
    </location>
</feature>
<dbReference type="EMBL" id="JBHLYQ010000088">
    <property type="protein sequence ID" value="MFC0082302.1"/>
    <property type="molecule type" value="Genomic_DNA"/>
</dbReference>
<evidence type="ECO:0000256" key="2">
    <source>
        <dbReference type="SAM" id="MobiDB-lite"/>
    </source>
</evidence>
<feature type="region of interest" description="Disordered" evidence="2">
    <location>
        <begin position="1"/>
        <end position="94"/>
    </location>
</feature>
<dbReference type="RefSeq" id="WP_248109001.1">
    <property type="nucleotide sequence ID" value="NZ_JAKHEX010000023.1"/>
</dbReference>
<gene>
    <name evidence="3" type="ORF">ACFFRE_09120</name>
</gene>
<protein>
    <recommendedName>
        <fullName evidence="5">ATP synthase F0 subunit B</fullName>
    </recommendedName>
</protein>
<reference evidence="3 4" key="1">
    <citation type="submission" date="2024-09" db="EMBL/GenBank/DDBJ databases">
        <authorList>
            <person name="Sun Q."/>
            <person name="Mori K."/>
        </authorList>
    </citation>
    <scope>NUCLEOTIDE SEQUENCE [LARGE SCALE GENOMIC DNA]</scope>
    <source>
        <strain evidence="3 4">JCM 15389</strain>
    </source>
</reference>
<evidence type="ECO:0000256" key="1">
    <source>
        <dbReference type="SAM" id="Coils"/>
    </source>
</evidence>
<dbReference type="CDD" id="cd06503">
    <property type="entry name" value="ATP-synt_Fo_b"/>
    <property type="match status" value="1"/>
</dbReference>
<feature type="coiled-coil region" evidence="1">
    <location>
        <begin position="182"/>
        <end position="213"/>
    </location>
</feature>
<accession>A0ABV6C7S2</accession>
<evidence type="ECO:0000313" key="4">
    <source>
        <dbReference type="Proteomes" id="UP001589788"/>
    </source>
</evidence>
<sequence>MRRGAGPEGPEPWEATGELPADEVAKSASGDAGGDPVPAGWDEPLAWSEDPPREGWSDDPVDRPGEVPTRSAPGDPRSALDPLASAPGVGGTSETEDLLGLAIEMVAGARRAPLSASVLVSREELLDLLEQARRALPGELREARYLLREREAFLAQQRREGERILEEVRARAEQMVQRSEVVRQAEQQAQRILEAARQEARRLQLAAEDYCDERLAKLEVALERTLGSVRAGRKRLAGQRQGPGAGGAGGGGTGGSREEGDDHGLYDQDRG</sequence>
<feature type="compositionally biased region" description="Basic and acidic residues" evidence="2">
    <location>
        <begin position="256"/>
        <end position="271"/>
    </location>
</feature>
<organism evidence="3 4">
    <name type="scientific">Aciditerrimonas ferrireducens</name>
    <dbReference type="NCBI Taxonomy" id="667306"/>
    <lineage>
        <taxon>Bacteria</taxon>
        <taxon>Bacillati</taxon>
        <taxon>Actinomycetota</taxon>
        <taxon>Acidimicrobiia</taxon>
        <taxon>Acidimicrobiales</taxon>
        <taxon>Acidimicrobiaceae</taxon>
        <taxon>Aciditerrimonas</taxon>
    </lineage>
</organism>
<keyword evidence="1" id="KW-0175">Coiled coil</keyword>
<proteinExistence type="predicted"/>
<evidence type="ECO:0008006" key="5">
    <source>
        <dbReference type="Google" id="ProtNLM"/>
    </source>
</evidence>
<dbReference type="Proteomes" id="UP001589788">
    <property type="component" value="Unassembled WGS sequence"/>
</dbReference>
<evidence type="ECO:0000313" key="3">
    <source>
        <dbReference type="EMBL" id="MFC0082302.1"/>
    </source>
</evidence>
<comment type="caution">
    <text evidence="3">The sequence shown here is derived from an EMBL/GenBank/DDBJ whole genome shotgun (WGS) entry which is preliminary data.</text>
</comment>
<keyword evidence="4" id="KW-1185">Reference proteome</keyword>
<name>A0ABV6C7S2_9ACTN</name>